<dbReference type="AlphaFoldDB" id="A0A1B1TC58"/>
<dbReference type="EMBL" id="KP211856">
    <property type="protein sequence ID" value="ANV79855.1"/>
    <property type="molecule type" value="Genomic_DNA"/>
</dbReference>
<organism evidence="1">
    <name type="scientific">uncultured Poseidoniia archaeon</name>
    <dbReference type="NCBI Taxonomy" id="1697135"/>
    <lineage>
        <taxon>Archaea</taxon>
        <taxon>Methanobacteriati</taxon>
        <taxon>Thermoplasmatota</taxon>
        <taxon>Candidatus Poseidoniia</taxon>
        <taxon>environmental samples</taxon>
    </lineage>
</organism>
<reference evidence="1" key="2">
    <citation type="journal article" date="2015" name="ISME J.">
        <title>A new class of marine Euryarchaeota group II from the Mediterranean deep chlorophyll maximum.</title>
        <authorList>
            <person name="Martin-Cuadrado A.B."/>
            <person name="Garcia-Heredia I."/>
            <person name="Molto A.G."/>
            <person name="Lopez-Ubeda R."/>
            <person name="Kimes N."/>
            <person name="Lopez-Garcia P."/>
            <person name="Moreira D."/>
            <person name="Rodriguez-Valera F."/>
        </authorList>
    </citation>
    <scope>NUCLEOTIDE SEQUENCE</scope>
</reference>
<protein>
    <submittedName>
        <fullName evidence="1">Uncharacterized protein</fullName>
    </submittedName>
</protein>
<name>A0A1B1TC58_9ARCH</name>
<sequence>MSPFWPFKKKPRKSPLRKNDYTENIVEYERNITSKKDSKNKENSHLKNKKFLDALKVIDQESKN</sequence>
<reference evidence="1" key="1">
    <citation type="submission" date="2014-11" db="EMBL/GenBank/DDBJ databases">
        <authorList>
            <person name="Zhu J."/>
            <person name="Qi W."/>
            <person name="Song R."/>
        </authorList>
    </citation>
    <scope>NUCLEOTIDE SEQUENCE</scope>
</reference>
<evidence type="ECO:0000313" key="1">
    <source>
        <dbReference type="EMBL" id="ANV79855.1"/>
    </source>
</evidence>
<accession>A0A1B1TC58</accession>
<proteinExistence type="predicted"/>